<accession>A0AA38PGN4</accession>
<feature type="domain" description="Phosphogluconate dehydrogenase NAD-binding putative C-terminal" evidence="3">
    <location>
        <begin position="211"/>
        <end position="273"/>
    </location>
</feature>
<dbReference type="InterPro" id="IPR006115">
    <property type="entry name" value="6PGDH_NADP-bd"/>
</dbReference>
<reference evidence="4" key="1">
    <citation type="submission" date="2022-08" db="EMBL/GenBank/DDBJ databases">
        <authorList>
            <consortium name="DOE Joint Genome Institute"/>
            <person name="Min B."/>
            <person name="Riley R."/>
            <person name="Sierra-Patev S."/>
            <person name="Naranjo-Ortiz M."/>
            <person name="Looney B."/>
            <person name="Konkel Z."/>
            <person name="Slot J.C."/>
            <person name="Sakamoto Y."/>
            <person name="Steenwyk J.L."/>
            <person name="Rokas A."/>
            <person name="Carro J."/>
            <person name="Camarero S."/>
            <person name="Ferreira P."/>
            <person name="Molpeceres G."/>
            <person name="Ruiz-Duenas F.J."/>
            <person name="Serrano A."/>
            <person name="Henrissat B."/>
            <person name="Drula E."/>
            <person name="Hughes K.W."/>
            <person name="Mata J.L."/>
            <person name="Ishikawa N.K."/>
            <person name="Vargas-Isla R."/>
            <person name="Ushijima S."/>
            <person name="Smith C.A."/>
            <person name="Ahrendt S."/>
            <person name="Andreopoulos W."/>
            <person name="He G."/>
            <person name="Labutti K."/>
            <person name="Lipzen A."/>
            <person name="Ng V."/>
            <person name="Sandor L."/>
            <person name="Barry K."/>
            <person name="Martinez A.T."/>
            <person name="Xiao Y."/>
            <person name="Gibbons J.G."/>
            <person name="Terashima K."/>
            <person name="Hibbett D.S."/>
            <person name="Grigoriev I.V."/>
        </authorList>
    </citation>
    <scope>NUCLEOTIDE SEQUENCE</scope>
    <source>
        <strain evidence="4">TFB9207</strain>
    </source>
</reference>
<dbReference type="Gene3D" id="1.10.1040.10">
    <property type="entry name" value="N-(1-d-carboxylethyl)-l-norvaline Dehydrogenase, domain 2"/>
    <property type="match status" value="1"/>
</dbReference>
<name>A0AA38PGN4_9AGAR</name>
<dbReference type="Pfam" id="PF03446">
    <property type="entry name" value="NAD_binding_2"/>
    <property type="match status" value="1"/>
</dbReference>
<dbReference type="Proteomes" id="UP001163846">
    <property type="component" value="Unassembled WGS sequence"/>
</dbReference>
<dbReference type="InterPro" id="IPR036291">
    <property type="entry name" value="NAD(P)-bd_dom_sf"/>
</dbReference>
<proteinExistence type="inferred from homology"/>
<protein>
    <submittedName>
        <fullName evidence="4">6-phosphogluconate dehydrogenase C-terminal domain-like protein</fullName>
    </submittedName>
</protein>
<comment type="similarity">
    <text evidence="1">Belongs to the HIBADH-related family. NP60 subfamily.</text>
</comment>
<evidence type="ECO:0000259" key="2">
    <source>
        <dbReference type="Pfam" id="PF03446"/>
    </source>
</evidence>
<keyword evidence="5" id="KW-1185">Reference proteome</keyword>
<dbReference type="GO" id="GO:0050661">
    <property type="term" value="F:NADP binding"/>
    <property type="evidence" value="ECO:0007669"/>
    <property type="project" value="InterPro"/>
</dbReference>
<dbReference type="InterPro" id="IPR013328">
    <property type="entry name" value="6PGD_dom2"/>
</dbReference>
<dbReference type="SUPFAM" id="SSF51735">
    <property type="entry name" value="NAD(P)-binding Rossmann-fold domains"/>
    <property type="match status" value="1"/>
</dbReference>
<evidence type="ECO:0000259" key="3">
    <source>
        <dbReference type="Pfam" id="PF09130"/>
    </source>
</evidence>
<dbReference type="Gene3D" id="3.40.50.720">
    <property type="entry name" value="NAD(P)-binding Rossmann-like Domain"/>
    <property type="match status" value="1"/>
</dbReference>
<feature type="domain" description="6-phosphogluconate dehydrogenase NADP-binding" evidence="2">
    <location>
        <begin position="6"/>
        <end position="153"/>
    </location>
</feature>
<dbReference type="EMBL" id="MU806007">
    <property type="protein sequence ID" value="KAJ3842381.1"/>
    <property type="molecule type" value="Genomic_DNA"/>
</dbReference>
<organism evidence="4 5">
    <name type="scientific">Lentinula raphanica</name>
    <dbReference type="NCBI Taxonomy" id="153919"/>
    <lineage>
        <taxon>Eukaryota</taxon>
        <taxon>Fungi</taxon>
        <taxon>Dikarya</taxon>
        <taxon>Basidiomycota</taxon>
        <taxon>Agaricomycotina</taxon>
        <taxon>Agaricomycetes</taxon>
        <taxon>Agaricomycetidae</taxon>
        <taxon>Agaricales</taxon>
        <taxon>Marasmiineae</taxon>
        <taxon>Omphalotaceae</taxon>
        <taxon>Lentinula</taxon>
    </lineage>
</organism>
<dbReference type="PANTHER" id="PTHR43580:SF2">
    <property type="entry name" value="CYTOKINE-LIKE NUCLEAR FACTOR N-PAC"/>
    <property type="match status" value="1"/>
</dbReference>
<evidence type="ECO:0000256" key="1">
    <source>
        <dbReference type="ARBA" id="ARBA00007598"/>
    </source>
</evidence>
<dbReference type="InterPro" id="IPR015814">
    <property type="entry name" value="Pgluconate_DH_NAD-bd_C"/>
</dbReference>
<sequence>MATKCTIGVIAAGAMGSAVGRRLVQGGCTVWTNLEGRSEATRKRAAECGMEDKSLSEIANQASYVLSILPPSNAFSFAEKFLRESKRVERNANAEPLVFVDCNAVSPATVKRISALFDGGSPLIRFIDCGIIGGPPQGAYNPTFYASADDENVLEKYGGLSKFGLKISLLKDGAGVGDASALKMSYAGITKGTTALFTTMILAAHNSSPATAEALMHELGYSQPDVLARITRTVPPMLPKAYRWVGEMEEIGNFVGEGQGAIYEGIAKLYERIEDSLNGDEEDIRVLKKFVEEAKKEKK</sequence>
<gene>
    <name evidence="4" type="ORF">F5878DRAFT_699254</name>
</gene>
<evidence type="ECO:0000313" key="5">
    <source>
        <dbReference type="Proteomes" id="UP001163846"/>
    </source>
</evidence>
<evidence type="ECO:0000313" key="4">
    <source>
        <dbReference type="EMBL" id="KAJ3842381.1"/>
    </source>
</evidence>
<dbReference type="InterPro" id="IPR008927">
    <property type="entry name" value="6-PGluconate_DH-like_C_sf"/>
</dbReference>
<dbReference type="InterPro" id="IPR051265">
    <property type="entry name" value="HIBADH-related_NP60_sf"/>
</dbReference>
<dbReference type="AlphaFoldDB" id="A0AA38PGN4"/>
<dbReference type="SUPFAM" id="SSF48179">
    <property type="entry name" value="6-phosphogluconate dehydrogenase C-terminal domain-like"/>
    <property type="match status" value="1"/>
</dbReference>
<dbReference type="PANTHER" id="PTHR43580">
    <property type="entry name" value="OXIDOREDUCTASE GLYR1-RELATED"/>
    <property type="match status" value="1"/>
</dbReference>
<dbReference type="Pfam" id="PF09130">
    <property type="entry name" value="DUF1932"/>
    <property type="match status" value="1"/>
</dbReference>
<comment type="caution">
    <text evidence="4">The sequence shown here is derived from an EMBL/GenBank/DDBJ whole genome shotgun (WGS) entry which is preliminary data.</text>
</comment>